<protein>
    <submittedName>
        <fullName evidence="3">DUF882 domain-containing protein</fullName>
    </submittedName>
</protein>
<dbReference type="Gene3D" id="1.10.101.10">
    <property type="entry name" value="PGBD-like superfamily/PGBD"/>
    <property type="match status" value="1"/>
</dbReference>
<dbReference type="EMBL" id="WHNX01000018">
    <property type="protein sequence ID" value="MPW26392.1"/>
    <property type="molecule type" value="Genomic_DNA"/>
</dbReference>
<feature type="domain" description="Peptidoglycan binding-like" evidence="1">
    <location>
        <begin position="5"/>
        <end position="56"/>
    </location>
</feature>
<sequence>MNNKQIQTLLNVWLKSQKKTLLVVDGKIGPLTRQASKDFQKAHGLVVDGKPGPITQYELMFFKYSNFRKSEFKCKCGGKYCNGYPVKVDENLLILLQKIRYHFGKPVNINSAIRCKQHNRNIGSTDTSQHVRGAAADIRISSISPSTVYNYCNSINPSGGVGKYSTFTHIDTRNKRARW</sequence>
<dbReference type="InterPro" id="IPR013230">
    <property type="entry name" value="Peptidase_M15A_C"/>
</dbReference>
<dbReference type="InterPro" id="IPR002477">
    <property type="entry name" value="Peptidoglycan-bd-like"/>
</dbReference>
<dbReference type="Proteomes" id="UP000440004">
    <property type="component" value="Unassembled WGS sequence"/>
</dbReference>
<evidence type="ECO:0000313" key="4">
    <source>
        <dbReference type="Proteomes" id="UP000440004"/>
    </source>
</evidence>
<name>A0A6A7KAJ9_9FIRM</name>
<gene>
    <name evidence="3" type="ORF">GC105_11390</name>
</gene>
<evidence type="ECO:0000259" key="1">
    <source>
        <dbReference type="Pfam" id="PF01471"/>
    </source>
</evidence>
<reference evidence="3 4" key="1">
    <citation type="submission" date="2019-10" db="EMBL/GenBank/DDBJ databases">
        <title>Alkalibaculum tamaniensis sp.nov., a new alkaliphilic acetogen, isolated on methoxylated aromatics from a mud volcano.</title>
        <authorList>
            <person name="Khomyakova M.A."/>
            <person name="Merkel A.Y."/>
            <person name="Bonch-Osmolovskaya E.A."/>
            <person name="Slobodkin A.I."/>
        </authorList>
    </citation>
    <scope>NUCLEOTIDE SEQUENCE [LARGE SCALE GENOMIC DNA]</scope>
    <source>
        <strain evidence="3 4">M08DMB</strain>
    </source>
</reference>
<dbReference type="Gene3D" id="3.30.1380.10">
    <property type="match status" value="1"/>
</dbReference>
<keyword evidence="4" id="KW-1185">Reference proteome</keyword>
<dbReference type="Pfam" id="PF01471">
    <property type="entry name" value="PG_binding_1"/>
    <property type="match status" value="1"/>
</dbReference>
<evidence type="ECO:0000313" key="3">
    <source>
        <dbReference type="EMBL" id="MPW26392.1"/>
    </source>
</evidence>
<dbReference type="SUPFAM" id="SSF47090">
    <property type="entry name" value="PGBD-like"/>
    <property type="match status" value="1"/>
</dbReference>
<comment type="caution">
    <text evidence="3">The sequence shown here is derived from an EMBL/GenBank/DDBJ whole genome shotgun (WGS) entry which is preliminary data.</text>
</comment>
<dbReference type="SUPFAM" id="SSF55166">
    <property type="entry name" value="Hedgehog/DD-peptidase"/>
    <property type="match status" value="1"/>
</dbReference>
<organism evidence="3 4">
    <name type="scientific">Alkalibaculum sporogenes</name>
    <dbReference type="NCBI Taxonomy" id="2655001"/>
    <lineage>
        <taxon>Bacteria</taxon>
        <taxon>Bacillati</taxon>
        <taxon>Bacillota</taxon>
        <taxon>Clostridia</taxon>
        <taxon>Eubacteriales</taxon>
        <taxon>Eubacteriaceae</taxon>
        <taxon>Alkalibaculum</taxon>
    </lineage>
</organism>
<dbReference type="Pfam" id="PF08291">
    <property type="entry name" value="Peptidase_M15_3"/>
    <property type="match status" value="1"/>
</dbReference>
<proteinExistence type="predicted"/>
<evidence type="ECO:0000259" key="2">
    <source>
        <dbReference type="Pfam" id="PF08291"/>
    </source>
</evidence>
<dbReference type="InterPro" id="IPR036365">
    <property type="entry name" value="PGBD-like_sf"/>
</dbReference>
<feature type="domain" description="Peptidase M15A C-terminal" evidence="2">
    <location>
        <begin position="66"/>
        <end position="171"/>
    </location>
</feature>
<dbReference type="InterPro" id="IPR009045">
    <property type="entry name" value="Zn_M74/Hedgehog-like"/>
</dbReference>
<accession>A0A6A7KAJ9</accession>
<dbReference type="InterPro" id="IPR036366">
    <property type="entry name" value="PGBDSf"/>
</dbReference>
<dbReference type="AlphaFoldDB" id="A0A6A7KAJ9"/>
<dbReference type="RefSeq" id="WP_152804854.1">
    <property type="nucleotide sequence ID" value="NZ_WHNX01000018.1"/>
</dbReference>